<reference evidence="2 3" key="1">
    <citation type="journal article" date="2016" name="Nat. Commun.">
        <title>Thousands of microbial genomes shed light on interconnected biogeochemical processes in an aquifer system.</title>
        <authorList>
            <person name="Anantharaman K."/>
            <person name="Brown C.T."/>
            <person name="Hug L.A."/>
            <person name="Sharon I."/>
            <person name="Castelle C.J."/>
            <person name="Probst A.J."/>
            <person name="Thomas B.C."/>
            <person name="Singh A."/>
            <person name="Wilkins M.J."/>
            <person name="Karaoz U."/>
            <person name="Brodie E.L."/>
            <person name="Williams K.H."/>
            <person name="Hubbard S.S."/>
            <person name="Banfield J.F."/>
        </authorList>
    </citation>
    <scope>NUCLEOTIDE SEQUENCE [LARGE SCALE GENOMIC DNA]</scope>
</reference>
<evidence type="ECO:0000256" key="1">
    <source>
        <dbReference type="SAM" id="Phobius"/>
    </source>
</evidence>
<comment type="caution">
    <text evidence="2">The sequence shown here is derived from an EMBL/GenBank/DDBJ whole genome shotgun (WGS) entry which is preliminary data.</text>
</comment>
<sequence length="168" mass="18297">MIKNLMIGIVGAVVIILGGFLVWQKVNAPVVETSPTSAFTSSPVSQVSPSFSPLSSVDEGLIYTVVYTDQGYAPQELTVIAGDRVIFKNQSSRPMWPASAMHPTHEGYPGSSIEKCHTVQQSMTFDACEGIAGGGEWSFVFNEIGEWRYHDHLLPSKTGKITVQAYEK</sequence>
<gene>
    <name evidence="2" type="ORF">A3C04_03435</name>
</gene>
<dbReference type="SUPFAM" id="SSF49503">
    <property type="entry name" value="Cupredoxins"/>
    <property type="match status" value="1"/>
</dbReference>
<feature type="transmembrane region" description="Helical" evidence="1">
    <location>
        <begin position="5"/>
        <end position="23"/>
    </location>
</feature>
<dbReference type="AlphaFoldDB" id="A0A1G2R3M6"/>
<protein>
    <recommendedName>
        <fullName evidence="4">EfeO-type cupredoxin-like domain-containing protein</fullName>
    </recommendedName>
</protein>
<organism evidence="2 3">
    <name type="scientific">Candidatus Wildermuthbacteria bacterium RIFCSPHIGHO2_02_FULL_45_25</name>
    <dbReference type="NCBI Taxonomy" id="1802450"/>
    <lineage>
        <taxon>Bacteria</taxon>
        <taxon>Candidatus Wildermuthiibacteriota</taxon>
    </lineage>
</organism>
<dbReference type="InterPro" id="IPR008972">
    <property type="entry name" value="Cupredoxin"/>
</dbReference>
<dbReference type="Proteomes" id="UP000178092">
    <property type="component" value="Unassembled WGS sequence"/>
</dbReference>
<keyword evidence="1" id="KW-0472">Membrane</keyword>
<keyword evidence="1" id="KW-0812">Transmembrane</keyword>
<dbReference type="EMBL" id="MHTV01000021">
    <property type="protein sequence ID" value="OHA66852.1"/>
    <property type="molecule type" value="Genomic_DNA"/>
</dbReference>
<name>A0A1G2R3M6_9BACT</name>
<accession>A0A1G2R3M6</accession>
<evidence type="ECO:0000313" key="3">
    <source>
        <dbReference type="Proteomes" id="UP000178092"/>
    </source>
</evidence>
<proteinExistence type="predicted"/>
<evidence type="ECO:0000313" key="2">
    <source>
        <dbReference type="EMBL" id="OHA66852.1"/>
    </source>
</evidence>
<keyword evidence="1" id="KW-1133">Transmembrane helix</keyword>
<dbReference type="Gene3D" id="2.60.40.420">
    <property type="entry name" value="Cupredoxins - blue copper proteins"/>
    <property type="match status" value="1"/>
</dbReference>
<evidence type="ECO:0008006" key="4">
    <source>
        <dbReference type="Google" id="ProtNLM"/>
    </source>
</evidence>